<evidence type="ECO:0000259" key="1">
    <source>
        <dbReference type="PROSITE" id="PS50983"/>
    </source>
</evidence>
<dbReference type="PROSITE" id="PS50983">
    <property type="entry name" value="FE_B12_PBP"/>
    <property type="match status" value="1"/>
</dbReference>
<dbReference type="SUPFAM" id="SSF53807">
    <property type="entry name" value="Helical backbone' metal receptor"/>
    <property type="match status" value="1"/>
</dbReference>
<dbReference type="EMBL" id="CP001097">
    <property type="protein sequence ID" value="ACD90099.1"/>
    <property type="molecule type" value="Genomic_DNA"/>
</dbReference>
<proteinExistence type="predicted"/>
<evidence type="ECO:0000313" key="3">
    <source>
        <dbReference type="Proteomes" id="UP000008841"/>
    </source>
</evidence>
<dbReference type="InterPro" id="IPR002491">
    <property type="entry name" value="ABC_transptr_periplasmic_BD"/>
</dbReference>
<sequence>MEKQMRFVSFRIMRAVLVTVLPLLLLAGCRQERERPVRRAAKRDVEQEIPLRYARRFTMKKVGSCTLIEIRKPKGARLGVFYRYLLVPEGETAPSGYPDALVVATPVRKVTCGLGLQVAMIGQLDRIESIAGVGMGKWTGNPEIRRKMAAGEVLETGMSADMNMEAMVSIDPDIAFVYSSGSDTDIHDKLLSMGIRPGLVCMHLEEHPLGVLEWIRFFGAFYGREKEAEACFRSAAERYEKLETSVKDSFSVCPTVIVGHATRGIWTTHGSSAWFIRFLHDAGARYILEESGEYEENPVSLEHALKVGIEAEYWVNPRYNAKTITDLLGDDKRYQYFSSVKFGKVFNNDNLTFDDGRTLFWETGMMEPDEVLRDLVAIFHPGLVPGHRMKYYRRMMR</sequence>
<dbReference type="HOGENOM" id="CLU_025776_1_0_10"/>
<dbReference type="PANTHER" id="PTHR30535">
    <property type="entry name" value="VITAMIN B12-BINDING PROTEIN"/>
    <property type="match status" value="1"/>
</dbReference>
<dbReference type="Pfam" id="PF01497">
    <property type="entry name" value="Peripla_BP_2"/>
    <property type="match status" value="1"/>
</dbReference>
<accession>B3EC24</accession>
<evidence type="ECO:0000313" key="2">
    <source>
        <dbReference type="EMBL" id="ACD90099.1"/>
    </source>
</evidence>
<dbReference type="OrthoDB" id="9812528at2"/>
<dbReference type="KEGG" id="cli:Clim_1024"/>
<dbReference type="PROSITE" id="PS51257">
    <property type="entry name" value="PROKAR_LIPOPROTEIN"/>
    <property type="match status" value="1"/>
</dbReference>
<protein>
    <submittedName>
        <fullName evidence="2">Putative iron complex transport system substrate-binding protein</fullName>
    </submittedName>
</protein>
<dbReference type="PANTHER" id="PTHR30535:SF34">
    <property type="entry name" value="MOLYBDATE-BINDING PROTEIN MOLA"/>
    <property type="match status" value="1"/>
</dbReference>
<feature type="domain" description="Fe/B12 periplasmic-binding" evidence="1">
    <location>
        <begin position="99"/>
        <end position="383"/>
    </location>
</feature>
<dbReference type="eggNOG" id="COG0614">
    <property type="taxonomic scope" value="Bacteria"/>
</dbReference>
<dbReference type="Proteomes" id="UP000008841">
    <property type="component" value="Chromosome"/>
</dbReference>
<dbReference type="InterPro" id="IPR050902">
    <property type="entry name" value="ABC_Transporter_SBP"/>
</dbReference>
<dbReference type="AlphaFoldDB" id="B3EC24"/>
<dbReference type="Gene3D" id="3.40.50.1980">
    <property type="entry name" value="Nitrogenase molybdenum iron protein domain"/>
    <property type="match status" value="2"/>
</dbReference>
<organism evidence="2 3">
    <name type="scientific">Chlorobium limicola (strain DSM 245 / NBRC 103803 / 6330)</name>
    <dbReference type="NCBI Taxonomy" id="290315"/>
    <lineage>
        <taxon>Bacteria</taxon>
        <taxon>Pseudomonadati</taxon>
        <taxon>Chlorobiota</taxon>
        <taxon>Chlorobiia</taxon>
        <taxon>Chlorobiales</taxon>
        <taxon>Chlorobiaceae</taxon>
        <taxon>Chlorobium/Pelodictyon group</taxon>
        <taxon>Chlorobium</taxon>
    </lineage>
</organism>
<dbReference type="GO" id="GO:0071281">
    <property type="term" value="P:cellular response to iron ion"/>
    <property type="evidence" value="ECO:0007669"/>
    <property type="project" value="TreeGrafter"/>
</dbReference>
<gene>
    <name evidence="2" type="ordered locus">Clim_1024</name>
</gene>
<reference evidence="2 3" key="1">
    <citation type="submission" date="2008-05" db="EMBL/GenBank/DDBJ databases">
        <title>Complete sequence of Chlorobium limicola DSM 245.</title>
        <authorList>
            <consortium name="US DOE Joint Genome Institute"/>
            <person name="Lucas S."/>
            <person name="Copeland A."/>
            <person name="Lapidus A."/>
            <person name="Glavina del Rio T."/>
            <person name="Dalin E."/>
            <person name="Tice H."/>
            <person name="Bruce D."/>
            <person name="Goodwin L."/>
            <person name="Pitluck S."/>
            <person name="Schmutz J."/>
            <person name="Larimer F."/>
            <person name="Land M."/>
            <person name="Hauser L."/>
            <person name="Kyrpides N."/>
            <person name="Ovchinnikova G."/>
            <person name="Zhao F."/>
            <person name="Li T."/>
            <person name="Liu Z."/>
            <person name="Overmann J."/>
            <person name="Bryant D.A."/>
            <person name="Richardson P."/>
        </authorList>
    </citation>
    <scope>NUCLEOTIDE SEQUENCE [LARGE SCALE GENOMIC DNA]</scope>
    <source>
        <strain evidence="3">DSM 245 / NBRC 103803 / 6330</strain>
    </source>
</reference>
<name>B3EC24_CHLL2</name>
<dbReference type="STRING" id="290315.Clim_1024"/>